<accession>A0AAV5TXK0</accession>
<dbReference type="AlphaFoldDB" id="A0AAV5TXK0"/>
<dbReference type="Pfam" id="PF00651">
    <property type="entry name" value="BTB"/>
    <property type="match status" value="1"/>
</dbReference>
<dbReference type="PANTHER" id="PTHR22744">
    <property type="entry name" value="HELIX LOOP HELIX PROTEIN 21-RELATED"/>
    <property type="match status" value="1"/>
</dbReference>
<gene>
    <name evidence="2" type="ORF">PENTCL1PPCAC_21123</name>
</gene>
<dbReference type="InterPro" id="IPR011333">
    <property type="entry name" value="SKP1/BTB/POZ_sf"/>
</dbReference>
<protein>
    <recommendedName>
        <fullName evidence="1">BTB domain-containing protein</fullName>
    </recommendedName>
</protein>
<evidence type="ECO:0000313" key="2">
    <source>
        <dbReference type="EMBL" id="GMS98948.1"/>
    </source>
</evidence>
<proteinExistence type="predicted"/>
<reference evidence="2" key="1">
    <citation type="submission" date="2023-10" db="EMBL/GenBank/DDBJ databases">
        <title>Genome assembly of Pristionchus species.</title>
        <authorList>
            <person name="Yoshida K."/>
            <person name="Sommer R.J."/>
        </authorList>
    </citation>
    <scope>NUCLEOTIDE SEQUENCE</scope>
    <source>
        <strain evidence="2">RS0144</strain>
    </source>
</reference>
<feature type="non-terminal residue" evidence="2">
    <location>
        <position position="80"/>
    </location>
</feature>
<keyword evidence="3" id="KW-1185">Reference proteome</keyword>
<dbReference type="InterPro" id="IPR000210">
    <property type="entry name" value="BTB/POZ_dom"/>
</dbReference>
<dbReference type="Gene3D" id="3.30.710.10">
    <property type="entry name" value="Potassium Channel Kv1.1, Chain A"/>
    <property type="match status" value="1"/>
</dbReference>
<feature type="domain" description="BTB" evidence="1">
    <location>
        <begin position="1"/>
        <end position="43"/>
    </location>
</feature>
<dbReference type="Proteomes" id="UP001432027">
    <property type="component" value="Unassembled WGS sequence"/>
</dbReference>
<dbReference type="PANTHER" id="PTHR22744:SF14">
    <property type="entry name" value="BTB DOMAIN-CONTAINING PROTEIN-RELATED"/>
    <property type="match status" value="1"/>
</dbReference>
<comment type="caution">
    <text evidence="2">The sequence shown here is derived from an EMBL/GenBank/DDBJ whole genome shotgun (WGS) entry which is preliminary data.</text>
</comment>
<name>A0AAV5TXK0_9BILA</name>
<sequence length="80" mass="9128">MLNVVYPSGKNITDQSAEYLLKLGDRFQIACVMERSEKFLITSTDASAIEKLRIANKYKLVGLKQRCLNSLETVQQFKDI</sequence>
<organism evidence="2 3">
    <name type="scientific">Pristionchus entomophagus</name>
    <dbReference type="NCBI Taxonomy" id="358040"/>
    <lineage>
        <taxon>Eukaryota</taxon>
        <taxon>Metazoa</taxon>
        <taxon>Ecdysozoa</taxon>
        <taxon>Nematoda</taxon>
        <taxon>Chromadorea</taxon>
        <taxon>Rhabditida</taxon>
        <taxon>Rhabditina</taxon>
        <taxon>Diplogasteromorpha</taxon>
        <taxon>Diplogasteroidea</taxon>
        <taxon>Neodiplogasteridae</taxon>
        <taxon>Pristionchus</taxon>
    </lineage>
</organism>
<dbReference type="EMBL" id="BTSX01000005">
    <property type="protein sequence ID" value="GMS98948.1"/>
    <property type="molecule type" value="Genomic_DNA"/>
</dbReference>
<evidence type="ECO:0000313" key="3">
    <source>
        <dbReference type="Proteomes" id="UP001432027"/>
    </source>
</evidence>
<evidence type="ECO:0000259" key="1">
    <source>
        <dbReference type="Pfam" id="PF00651"/>
    </source>
</evidence>